<reference evidence="1 2" key="1">
    <citation type="submission" date="2022-07" db="EMBL/GenBank/DDBJ databases">
        <title>Methylomonas rivi sp. nov., Methylomonas rosea sp. nov., Methylomonas aureus sp. nov. and Methylomonas subterranea sp. nov., four novel methanotrophs isolated from a freshwater creek and the deep terrestrial subsurface.</title>
        <authorList>
            <person name="Abin C."/>
            <person name="Sankaranarayanan K."/>
            <person name="Garner C."/>
            <person name="Sindelar R."/>
            <person name="Kotary K."/>
            <person name="Garner R."/>
            <person name="Barclay S."/>
            <person name="Lawson P."/>
            <person name="Krumholz L."/>
        </authorList>
    </citation>
    <scope>NUCLEOTIDE SEQUENCE [LARGE SCALE GENOMIC DNA]</scope>
    <source>
        <strain evidence="1 2">WSC-6</strain>
    </source>
</reference>
<name>A0ABT1U8X0_9GAMM</name>
<comment type="caution">
    <text evidence="1">The sequence shown here is derived from an EMBL/GenBank/DDBJ whole genome shotgun (WGS) entry which is preliminary data.</text>
</comment>
<dbReference type="RefSeq" id="WP_256616728.1">
    <property type="nucleotide sequence ID" value="NZ_JANIBK010000145.1"/>
</dbReference>
<keyword evidence="2" id="KW-1185">Reference proteome</keyword>
<gene>
    <name evidence="1" type="primary">csy2</name>
    <name evidence="1" type="ORF">NP596_17725</name>
</gene>
<protein>
    <submittedName>
        <fullName evidence="1">Type I-F CRISPR-associated protein Csy2</fullName>
    </submittedName>
</protein>
<accession>A0ABT1U8X0</accession>
<dbReference type="NCBIfam" id="TIGR02565">
    <property type="entry name" value="cas_Csy2"/>
    <property type="match status" value="1"/>
</dbReference>
<evidence type="ECO:0000313" key="2">
    <source>
        <dbReference type="Proteomes" id="UP001524586"/>
    </source>
</evidence>
<evidence type="ECO:0000313" key="1">
    <source>
        <dbReference type="EMBL" id="MCQ8130303.1"/>
    </source>
</evidence>
<dbReference type="Pfam" id="PF09614">
    <property type="entry name" value="Cas_Csy2"/>
    <property type="match status" value="2"/>
</dbReference>
<proteinExistence type="predicted"/>
<dbReference type="EMBL" id="JANIBK010000145">
    <property type="protein sequence ID" value="MCQ8130303.1"/>
    <property type="molecule type" value="Genomic_DNA"/>
</dbReference>
<organism evidence="1 2">
    <name type="scientific">Methylomonas rivi</name>
    <dbReference type="NCBI Taxonomy" id="2952226"/>
    <lineage>
        <taxon>Bacteria</taxon>
        <taxon>Pseudomonadati</taxon>
        <taxon>Pseudomonadota</taxon>
        <taxon>Gammaproteobacteria</taxon>
        <taxon>Methylococcales</taxon>
        <taxon>Methylococcaceae</taxon>
        <taxon>Methylomonas</taxon>
    </lineage>
</organism>
<sequence length="394" mass="45906">MSHYILINRVQVQSANAIAGFTWGFPAITHFLGFTHNLTRKLLNRNGFNGINLNGCAVISHNQQIHTYKPYDYQFTQSRNPPYLKSHDKTATPPVIEEGKMNMVVSLLIGYEGNLGNRQDEFIKWLKNACMLQRLAGGTILDINDIEVFSTDDLRTIKRKLLPGFVLMDRSNYLESHYQALLNENSNAELLDAWMDFITIKQRARPKSDLITNHLAALVKNEPENEYCARLSSCWDLHQEHAYDETKEPDALLKNYFDQLESNKNNRKLLDQWQSYCKPTEATESDWEYITKPEAGYLVPLMVGYKAISEVYQNSVVENTRDHETPVCFVESVHSVGEWLGIHRLRTVDDLNNSLWFYHYENNWYLCKQNRQQENDEPILEHIINYEDPEDDFN</sequence>
<dbReference type="Proteomes" id="UP001524586">
    <property type="component" value="Unassembled WGS sequence"/>
</dbReference>
<dbReference type="CDD" id="cd09736">
    <property type="entry name" value="Csy2_I-F"/>
    <property type="match status" value="1"/>
</dbReference>
<dbReference type="InterPro" id="IPR013398">
    <property type="entry name" value="CRISPR-assoc_prot_Csy2"/>
</dbReference>